<proteinExistence type="predicted"/>
<keyword evidence="2" id="KW-1185">Reference proteome</keyword>
<evidence type="ECO:0000313" key="2">
    <source>
        <dbReference type="Proteomes" id="UP001398420"/>
    </source>
</evidence>
<name>A0ABU9LLB4_9BACL</name>
<dbReference type="RefSeq" id="WP_231726957.1">
    <property type="nucleotide sequence ID" value="NZ_CP147847.1"/>
</dbReference>
<dbReference type="Proteomes" id="UP001398420">
    <property type="component" value="Unassembled WGS sequence"/>
</dbReference>
<organism evidence="1 2">
    <name type="scientific">Kurthia gibsonii</name>
    <dbReference type="NCBI Taxonomy" id="33946"/>
    <lineage>
        <taxon>Bacteria</taxon>
        <taxon>Bacillati</taxon>
        <taxon>Bacillota</taxon>
        <taxon>Bacilli</taxon>
        <taxon>Bacillales</taxon>
        <taxon>Caryophanaceae</taxon>
        <taxon>Kurthia</taxon>
    </lineage>
</organism>
<protein>
    <submittedName>
        <fullName evidence="1">Uncharacterized protein</fullName>
    </submittedName>
</protein>
<dbReference type="EMBL" id="JBCEWA010000003">
    <property type="protein sequence ID" value="MEL5987818.1"/>
    <property type="molecule type" value="Genomic_DNA"/>
</dbReference>
<accession>A0ABU9LLB4</accession>
<sequence>MMDQQGQEKFLQFILERVQEGKEEEARAILLENFKKQDEGTFSQQDIQEFVPKMLLLLKPEKLQEVQMIAQQFAGKFGY</sequence>
<comment type="caution">
    <text evidence="1">The sequence shown here is derived from an EMBL/GenBank/DDBJ whole genome shotgun (WGS) entry which is preliminary data.</text>
</comment>
<gene>
    <name evidence="1" type="ORF">AAF454_05255</name>
</gene>
<evidence type="ECO:0000313" key="1">
    <source>
        <dbReference type="EMBL" id="MEL5987818.1"/>
    </source>
</evidence>
<reference evidence="1 2" key="1">
    <citation type="submission" date="2024-04" db="EMBL/GenBank/DDBJ databases">
        <authorList>
            <person name="Wu Y.S."/>
            <person name="Zhang L."/>
        </authorList>
    </citation>
    <scope>NUCLEOTIDE SEQUENCE [LARGE SCALE GENOMIC DNA]</scope>
    <source>
        <strain evidence="1 2">KG-01</strain>
    </source>
</reference>